<dbReference type="Pfam" id="PF01075">
    <property type="entry name" value="Glyco_transf_9"/>
    <property type="match status" value="1"/>
</dbReference>
<dbReference type="GO" id="GO:0009244">
    <property type="term" value="P:lipopolysaccharide core region biosynthetic process"/>
    <property type="evidence" value="ECO:0007669"/>
    <property type="project" value="TreeGrafter"/>
</dbReference>
<dbReference type="InterPro" id="IPR051199">
    <property type="entry name" value="LPS_LOS_Heptosyltrfase"/>
</dbReference>
<dbReference type="GO" id="GO:0008713">
    <property type="term" value="F:ADP-heptose-lipopolysaccharide heptosyltransferase activity"/>
    <property type="evidence" value="ECO:0007669"/>
    <property type="project" value="TreeGrafter"/>
</dbReference>
<evidence type="ECO:0000313" key="3">
    <source>
        <dbReference type="EMBL" id="KAB2810237.1"/>
    </source>
</evidence>
<keyword evidence="1" id="KW-0328">Glycosyltransferase</keyword>
<dbReference type="PANTHER" id="PTHR30160:SF22">
    <property type="entry name" value="LIPOPOLYSACCHARIDE CORE BIOSYNTHESIS PROTEIN"/>
    <property type="match status" value="1"/>
</dbReference>
<reference evidence="3 4" key="1">
    <citation type="submission" date="2019-09" db="EMBL/GenBank/DDBJ databases">
        <title>Genomes of family Cryomorphaceae.</title>
        <authorList>
            <person name="Bowman J.P."/>
        </authorList>
    </citation>
    <scope>NUCLEOTIDE SEQUENCE [LARGE SCALE GENOMIC DNA]</scope>
    <source>
        <strain evidence="3 4">LMG 25704</strain>
    </source>
</reference>
<dbReference type="GO" id="GO:0005829">
    <property type="term" value="C:cytosol"/>
    <property type="evidence" value="ECO:0007669"/>
    <property type="project" value="TreeGrafter"/>
</dbReference>
<proteinExistence type="predicted"/>
<dbReference type="CDD" id="cd03789">
    <property type="entry name" value="GT9_LPS_heptosyltransferase"/>
    <property type="match status" value="1"/>
</dbReference>
<evidence type="ECO:0000256" key="2">
    <source>
        <dbReference type="ARBA" id="ARBA00022679"/>
    </source>
</evidence>
<dbReference type="InterPro" id="IPR002201">
    <property type="entry name" value="Glyco_trans_9"/>
</dbReference>
<evidence type="ECO:0000313" key="4">
    <source>
        <dbReference type="Proteomes" id="UP000468650"/>
    </source>
</evidence>
<sequence length="326" mass="36312">MKILAIRFSALGDVAMTIPVILEVLEQNPDVEIDVLTRPFTSKLFPAHPRLKAIGVDVDNQYKGFFGLWKLSKELKTNKYTAVADLHFVLRSRLISRFMRKGRSIAHLDKGREDKKALTRKENKIRGQIRPMTERYADVFRELGLEVKLSHSLAGSSKSNTIGFAPFAQHKGKAWPERHAIRLLEELNAAGRDVLLFGGPDERLKLEQMSAGMDKVNVHVGSGIQSDIDAIRDLRLMVSMDSANMHLASLAHTEVVSIWGATHPDAGFLGWGQTVDNAVQVDVDTLSCRPCSVFGNVPCHRGDWACMETLEPEQVLHKISALIGEQ</sequence>
<comment type="caution">
    <text evidence="3">The sequence shown here is derived from an EMBL/GenBank/DDBJ whole genome shotgun (WGS) entry which is preliminary data.</text>
</comment>
<organism evidence="3 4">
    <name type="scientific">Phaeocystidibacter luteus</name>
    <dbReference type="NCBI Taxonomy" id="911197"/>
    <lineage>
        <taxon>Bacteria</taxon>
        <taxon>Pseudomonadati</taxon>
        <taxon>Bacteroidota</taxon>
        <taxon>Flavobacteriia</taxon>
        <taxon>Flavobacteriales</taxon>
        <taxon>Phaeocystidibacteraceae</taxon>
        <taxon>Phaeocystidibacter</taxon>
    </lineage>
</organism>
<dbReference type="SUPFAM" id="SSF53756">
    <property type="entry name" value="UDP-Glycosyltransferase/glycogen phosphorylase"/>
    <property type="match status" value="1"/>
</dbReference>
<protein>
    <submittedName>
        <fullName evidence="3">Glycosyltransferase family 9 protein</fullName>
    </submittedName>
</protein>
<dbReference type="AlphaFoldDB" id="A0A6N6RHL6"/>
<evidence type="ECO:0000256" key="1">
    <source>
        <dbReference type="ARBA" id="ARBA00022676"/>
    </source>
</evidence>
<gene>
    <name evidence="3" type="ORF">F8C67_06545</name>
</gene>
<accession>A0A6N6RHL6</accession>
<dbReference type="OrthoDB" id="9768048at2"/>
<name>A0A6N6RHL6_9FLAO</name>
<keyword evidence="2 3" id="KW-0808">Transferase</keyword>
<dbReference type="Proteomes" id="UP000468650">
    <property type="component" value="Unassembled WGS sequence"/>
</dbReference>
<dbReference type="RefSeq" id="WP_151667026.1">
    <property type="nucleotide sequence ID" value="NZ_WBVO01000004.1"/>
</dbReference>
<dbReference type="Gene3D" id="3.40.50.2000">
    <property type="entry name" value="Glycogen Phosphorylase B"/>
    <property type="match status" value="2"/>
</dbReference>
<dbReference type="PANTHER" id="PTHR30160">
    <property type="entry name" value="TETRAACYLDISACCHARIDE 4'-KINASE-RELATED"/>
    <property type="match status" value="1"/>
</dbReference>
<keyword evidence="4" id="KW-1185">Reference proteome</keyword>
<dbReference type="EMBL" id="WBVO01000004">
    <property type="protein sequence ID" value="KAB2810237.1"/>
    <property type="molecule type" value="Genomic_DNA"/>
</dbReference>